<dbReference type="GO" id="GO:0005777">
    <property type="term" value="C:peroxisome"/>
    <property type="evidence" value="ECO:0007669"/>
    <property type="project" value="TreeGrafter"/>
</dbReference>
<evidence type="ECO:0000313" key="10">
    <source>
        <dbReference type="Proteomes" id="UP001152888"/>
    </source>
</evidence>
<evidence type="ECO:0000256" key="1">
    <source>
        <dbReference type="ARBA" id="ARBA00003330"/>
    </source>
</evidence>
<feature type="active site" description="Cysteine sulfenic acid (-SOH) intermediate" evidence="6">
    <location>
        <position position="48"/>
    </location>
</feature>
<dbReference type="OrthoDB" id="1882547at2759"/>
<reference evidence="9" key="1">
    <citation type="submission" date="2022-03" db="EMBL/GenBank/DDBJ databases">
        <authorList>
            <person name="Sayadi A."/>
        </authorList>
    </citation>
    <scope>NUCLEOTIDE SEQUENCE</scope>
</reference>
<evidence type="ECO:0000256" key="4">
    <source>
        <dbReference type="ARBA" id="ARBA00022862"/>
    </source>
</evidence>
<dbReference type="PANTHER" id="PTHR10430:SF16">
    <property type="entry name" value="PEROXIREDOXIN-5, MITOCHONDRIAL"/>
    <property type="match status" value="1"/>
</dbReference>
<evidence type="ECO:0000256" key="6">
    <source>
        <dbReference type="PIRSR" id="PIRSR637944-1"/>
    </source>
</evidence>
<comment type="function">
    <text evidence="1">Thiol-specific peroxidase that catalyzes the reduction of hydrogen peroxide and organic hydroperoxides to water and alcohols, respectively. Plays a role in cell protection against oxidative stress by detoxifying peroxides and as sensor of hydrogen peroxide-mediated signaling events.</text>
</comment>
<evidence type="ECO:0000256" key="7">
    <source>
        <dbReference type="RuleBase" id="RU366011"/>
    </source>
</evidence>
<keyword evidence="4 7" id="KW-0049">Antioxidant</keyword>
<keyword evidence="10" id="KW-1185">Reference proteome</keyword>
<dbReference type="CDD" id="cd03013">
    <property type="entry name" value="PRX5_like"/>
    <property type="match status" value="1"/>
</dbReference>
<dbReference type="InterPro" id="IPR036249">
    <property type="entry name" value="Thioredoxin-like_sf"/>
</dbReference>
<evidence type="ECO:0000313" key="9">
    <source>
        <dbReference type="EMBL" id="CAH1994458.1"/>
    </source>
</evidence>
<dbReference type="GO" id="GO:0034599">
    <property type="term" value="P:cellular response to oxidative stress"/>
    <property type="evidence" value="ECO:0007669"/>
    <property type="project" value="InterPro"/>
</dbReference>
<sequence>MAIKVGERIPPGIMLYEDKPEQQIILADYAVGKRLIITGIPGAFTPVCSRQHLPQYIEKADELKSKKGINDIICITVNDPFVTSAWCDDLGARGRVRILADPRAEMTKALGMETFSQKLGGFRSKRYSMIVDKEKVVQILVDGGDASGFEACMIKNLKFECKKK</sequence>
<dbReference type="GO" id="GO:0042744">
    <property type="term" value="P:hydrogen peroxide catabolic process"/>
    <property type="evidence" value="ECO:0007669"/>
    <property type="project" value="TreeGrafter"/>
</dbReference>
<dbReference type="InterPro" id="IPR013766">
    <property type="entry name" value="Thioredoxin_domain"/>
</dbReference>
<dbReference type="EMBL" id="CAKOFQ010007200">
    <property type="protein sequence ID" value="CAH1994458.1"/>
    <property type="molecule type" value="Genomic_DNA"/>
</dbReference>
<dbReference type="PROSITE" id="PS51352">
    <property type="entry name" value="THIOREDOXIN_2"/>
    <property type="match status" value="1"/>
</dbReference>
<dbReference type="GO" id="GO:0008379">
    <property type="term" value="F:thioredoxin peroxidase activity"/>
    <property type="evidence" value="ECO:0007669"/>
    <property type="project" value="InterPro"/>
</dbReference>
<dbReference type="AlphaFoldDB" id="A0A9P0PQ00"/>
<evidence type="ECO:0000256" key="2">
    <source>
        <dbReference type="ARBA" id="ARBA00010505"/>
    </source>
</evidence>
<dbReference type="GO" id="GO:0045454">
    <property type="term" value="P:cell redox homeostasis"/>
    <property type="evidence" value="ECO:0007669"/>
    <property type="project" value="TreeGrafter"/>
</dbReference>
<evidence type="ECO:0000259" key="8">
    <source>
        <dbReference type="PROSITE" id="PS51352"/>
    </source>
</evidence>
<gene>
    <name evidence="9" type="ORF">ACAOBT_LOCUS22129</name>
</gene>
<organism evidence="9 10">
    <name type="scientific">Acanthoscelides obtectus</name>
    <name type="common">Bean weevil</name>
    <name type="synonym">Bruchus obtectus</name>
    <dbReference type="NCBI Taxonomy" id="200917"/>
    <lineage>
        <taxon>Eukaryota</taxon>
        <taxon>Metazoa</taxon>
        <taxon>Ecdysozoa</taxon>
        <taxon>Arthropoda</taxon>
        <taxon>Hexapoda</taxon>
        <taxon>Insecta</taxon>
        <taxon>Pterygota</taxon>
        <taxon>Neoptera</taxon>
        <taxon>Endopterygota</taxon>
        <taxon>Coleoptera</taxon>
        <taxon>Polyphaga</taxon>
        <taxon>Cucujiformia</taxon>
        <taxon>Chrysomeloidea</taxon>
        <taxon>Chrysomelidae</taxon>
        <taxon>Bruchinae</taxon>
        <taxon>Bruchini</taxon>
        <taxon>Acanthoscelides</taxon>
    </lineage>
</organism>
<comment type="similarity">
    <text evidence="2 7">Belongs to the peroxiredoxin family. Prx5 subfamily.</text>
</comment>
<protein>
    <recommendedName>
        <fullName evidence="7">Peroxiredoxin-5</fullName>
        <ecNumber evidence="7">1.11.1.24</ecNumber>
    </recommendedName>
</protein>
<comment type="caution">
    <text evidence="9">The sequence shown here is derived from an EMBL/GenBank/DDBJ whole genome shotgun (WGS) entry which is preliminary data.</text>
</comment>
<feature type="domain" description="Thioredoxin" evidence="8">
    <location>
        <begin position="3"/>
        <end position="159"/>
    </location>
</feature>
<evidence type="ECO:0000256" key="5">
    <source>
        <dbReference type="ARBA" id="ARBA00023002"/>
    </source>
</evidence>
<keyword evidence="7" id="KW-0676">Redox-active center</keyword>
<dbReference type="PANTHER" id="PTHR10430">
    <property type="entry name" value="PEROXIREDOXIN"/>
    <property type="match status" value="1"/>
</dbReference>
<name>A0A9P0PQ00_ACAOB</name>
<dbReference type="SUPFAM" id="SSF52833">
    <property type="entry name" value="Thioredoxin-like"/>
    <property type="match status" value="1"/>
</dbReference>
<dbReference type="InterPro" id="IPR013740">
    <property type="entry name" value="Redoxin"/>
</dbReference>
<dbReference type="InterPro" id="IPR037944">
    <property type="entry name" value="PRX5-like"/>
</dbReference>
<dbReference type="Pfam" id="PF08534">
    <property type="entry name" value="Redoxin"/>
    <property type="match status" value="1"/>
</dbReference>
<proteinExistence type="inferred from homology"/>
<accession>A0A9P0PQ00</accession>
<keyword evidence="5 7" id="KW-0560">Oxidoreductase</keyword>
<comment type="catalytic activity">
    <reaction evidence="7">
        <text>a hydroperoxide + [thioredoxin]-dithiol = an alcohol + [thioredoxin]-disulfide + H2O</text>
        <dbReference type="Rhea" id="RHEA:62620"/>
        <dbReference type="Rhea" id="RHEA-COMP:10698"/>
        <dbReference type="Rhea" id="RHEA-COMP:10700"/>
        <dbReference type="ChEBI" id="CHEBI:15377"/>
        <dbReference type="ChEBI" id="CHEBI:29950"/>
        <dbReference type="ChEBI" id="CHEBI:30879"/>
        <dbReference type="ChEBI" id="CHEBI:35924"/>
        <dbReference type="ChEBI" id="CHEBI:50058"/>
        <dbReference type="EC" id="1.11.1.24"/>
    </reaction>
</comment>
<dbReference type="GO" id="GO:0005739">
    <property type="term" value="C:mitochondrion"/>
    <property type="evidence" value="ECO:0007669"/>
    <property type="project" value="TreeGrafter"/>
</dbReference>
<dbReference type="EC" id="1.11.1.24" evidence="7"/>
<evidence type="ECO:0000256" key="3">
    <source>
        <dbReference type="ARBA" id="ARBA00022559"/>
    </source>
</evidence>
<dbReference type="Proteomes" id="UP001152888">
    <property type="component" value="Unassembled WGS sequence"/>
</dbReference>
<dbReference type="Gene3D" id="3.40.30.10">
    <property type="entry name" value="Glutaredoxin"/>
    <property type="match status" value="1"/>
</dbReference>
<keyword evidence="3 7" id="KW-0575">Peroxidase</keyword>